<dbReference type="FunFam" id="1.10.150.20:FF:000007">
    <property type="entry name" value="DNA ligase"/>
    <property type="match status" value="1"/>
</dbReference>
<organism evidence="19 20">
    <name type="scientific">Cohaesibacter celericrescens</name>
    <dbReference type="NCBI Taxonomy" id="2067669"/>
    <lineage>
        <taxon>Bacteria</taxon>
        <taxon>Pseudomonadati</taxon>
        <taxon>Pseudomonadota</taxon>
        <taxon>Alphaproteobacteria</taxon>
        <taxon>Hyphomicrobiales</taxon>
        <taxon>Cohaesibacteraceae</taxon>
    </lineage>
</organism>
<dbReference type="EC" id="6.5.1.2" evidence="2 15"/>
<dbReference type="Gene3D" id="6.20.10.30">
    <property type="match status" value="1"/>
</dbReference>
<dbReference type="EMBL" id="PKUQ01000001">
    <property type="protein sequence ID" value="PLW79260.1"/>
    <property type="molecule type" value="Genomic_DNA"/>
</dbReference>
<dbReference type="SUPFAM" id="SSF47781">
    <property type="entry name" value="RuvA domain 2-like"/>
    <property type="match status" value="1"/>
</dbReference>
<dbReference type="InterPro" id="IPR001679">
    <property type="entry name" value="DNA_ligase"/>
</dbReference>
<feature type="binding site" evidence="15">
    <location>
        <begin position="34"/>
        <end position="38"/>
    </location>
    <ligand>
        <name>NAD(+)</name>
        <dbReference type="ChEBI" id="CHEBI:57540"/>
    </ligand>
</feature>
<dbReference type="SMART" id="SM00532">
    <property type="entry name" value="LIGANc"/>
    <property type="match status" value="1"/>
</dbReference>
<keyword evidence="7 15" id="KW-0227">DNA damage</keyword>
<feature type="binding site" evidence="15">
    <location>
        <position position="293"/>
    </location>
    <ligand>
        <name>NAD(+)</name>
        <dbReference type="ChEBI" id="CHEBI:57540"/>
    </ligand>
</feature>
<dbReference type="EMBL" id="PKUQ01000050">
    <property type="protein sequence ID" value="PLW75575.1"/>
    <property type="molecule type" value="Genomic_DNA"/>
</dbReference>
<dbReference type="InterPro" id="IPR041663">
    <property type="entry name" value="DisA/LigA_HHH"/>
</dbReference>
<evidence type="ECO:0000256" key="9">
    <source>
        <dbReference type="ARBA" id="ARBA00022842"/>
    </source>
</evidence>
<dbReference type="InterPro" id="IPR036420">
    <property type="entry name" value="BRCT_dom_sf"/>
</dbReference>
<proteinExistence type="inferred from homology"/>
<evidence type="ECO:0000256" key="15">
    <source>
        <dbReference type="HAMAP-Rule" id="MF_01588"/>
    </source>
</evidence>
<evidence type="ECO:0000256" key="13">
    <source>
        <dbReference type="ARBA" id="ARBA00034005"/>
    </source>
</evidence>
<dbReference type="PROSITE" id="PS50172">
    <property type="entry name" value="BRCT"/>
    <property type="match status" value="1"/>
</dbReference>
<dbReference type="GO" id="GO:0003911">
    <property type="term" value="F:DNA ligase (NAD+) activity"/>
    <property type="evidence" value="ECO:0007669"/>
    <property type="project" value="UniProtKB-UniRule"/>
</dbReference>
<feature type="active site" description="N6-AMP-lysine intermediate" evidence="15">
    <location>
        <position position="119"/>
    </location>
</feature>
<keyword evidence="10 15" id="KW-0520">NAD</keyword>
<dbReference type="PANTHER" id="PTHR23389:SF9">
    <property type="entry name" value="DNA LIGASE"/>
    <property type="match status" value="1"/>
</dbReference>
<evidence type="ECO:0000256" key="7">
    <source>
        <dbReference type="ARBA" id="ARBA00022763"/>
    </source>
</evidence>
<comment type="function">
    <text evidence="1 15">DNA ligase that catalyzes the formation of phosphodiester linkages between 5'-phosphoryl and 3'-hydroxyl groups in double-stranded DNA using NAD as a coenzyme and as the energy source for the reaction. It is essential for DNA replication and repair of damaged DNA.</text>
</comment>
<evidence type="ECO:0000256" key="5">
    <source>
        <dbReference type="ARBA" id="ARBA00022705"/>
    </source>
</evidence>
<dbReference type="InterPro" id="IPR001357">
    <property type="entry name" value="BRCT_dom"/>
</dbReference>
<dbReference type="FunFam" id="3.30.470.30:FF:000001">
    <property type="entry name" value="DNA ligase"/>
    <property type="match status" value="1"/>
</dbReference>
<dbReference type="InterPro" id="IPR010994">
    <property type="entry name" value="RuvA_2-like"/>
</dbReference>
<feature type="binding site" evidence="15">
    <location>
        <begin position="83"/>
        <end position="84"/>
    </location>
    <ligand>
        <name>NAD(+)</name>
        <dbReference type="ChEBI" id="CHEBI:57540"/>
    </ligand>
</feature>
<evidence type="ECO:0000256" key="6">
    <source>
        <dbReference type="ARBA" id="ARBA00022723"/>
    </source>
</evidence>
<comment type="similarity">
    <text evidence="14 15">Belongs to the NAD-dependent DNA ligase family. LigA subfamily.</text>
</comment>
<accession>A0A2N5XXN7</accession>
<dbReference type="PROSITE" id="PS01056">
    <property type="entry name" value="DNA_LIGASE_N2"/>
    <property type="match status" value="1"/>
</dbReference>
<feature type="binding site" evidence="15">
    <location>
        <position position="440"/>
    </location>
    <ligand>
        <name>Zn(2+)</name>
        <dbReference type="ChEBI" id="CHEBI:29105"/>
    </ligand>
</feature>
<evidence type="ECO:0000256" key="4">
    <source>
        <dbReference type="ARBA" id="ARBA00022598"/>
    </source>
</evidence>
<comment type="cofactor">
    <cofactor evidence="15">
        <name>Mg(2+)</name>
        <dbReference type="ChEBI" id="CHEBI:18420"/>
    </cofactor>
    <cofactor evidence="15">
        <name>Mn(2+)</name>
        <dbReference type="ChEBI" id="CHEBI:29035"/>
    </cofactor>
</comment>
<dbReference type="CDD" id="cd17748">
    <property type="entry name" value="BRCT_DNA_ligase_like"/>
    <property type="match status" value="1"/>
</dbReference>
<dbReference type="OrthoDB" id="9759736at2"/>
<gene>
    <name evidence="15" type="primary">ligA</name>
    <name evidence="19" type="ORF">C0081_01515</name>
    <name evidence="18" type="ORF">C0081_19555</name>
</gene>
<dbReference type="Proteomes" id="UP000234881">
    <property type="component" value="Unassembled WGS sequence"/>
</dbReference>
<keyword evidence="8 15" id="KW-0862">Zinc</keyword>
<evidence type="ECO:0000259" key="17">
    <source>
        <dbReference type="PROSITE" id="PS50172"/>
    </source>
</evidence>
<feature type="binding site" evidence="15">
    <location>
        <position position="140"/>
    </location>
    <ligand>
        <name>NAD(+)</name>
        <dbReference type="ChEBI" id="CHEBI:57540"/>
    </ligand>
</feature>
<dbReference type="GO" id="GO:0006260">
    <property type="term" value="P:DNA replication"/>
    <property type="evidence" value="ECO:0007669"/>
    <property type="project" value="UniProtKB-KW"/>
</dbReference>
<dbReference type="Gene3D" id="3.40.50.10190">
    <property type="entry name" value="BRCT domain"/>
    <property type="match status" value="1"/>
</dbReference>
<dbReference type="Pfam" id="PF12826">
    <property type="entry name" value="HHH_2"/>
    <property type="match status" value="1"/>
</dbReference>
<dbReference type="CDD" id="cd00114">
    <property type="entry name" value="LIGANc"/>
    <property type="match status" value="1"/>
</dbReference>
<dbReference type="InterPro" id="IPR004150">
    <property type="entry name" value="NAD_DNA_ligase_OB"/>
</dbReference>
<comment type="caution">
    <text evidence="15">Lacks conserved residue(s) required for the propagation of feature annotation.</text>
</comment>
<dbReference type="GO" id="GO:0006281">
    <property type="term" value="P:DNA repair"/>
    <property type="evidence" value="ECO:0007669"/>
    <property type="project" value="UniProtKB-KW"/>
</dbReference>
<dbReference type="GO" id="GO:0005829">
    <property type="term" value="C:cytosol"/>
    <property type="evidence" value="ECO:0007669"/>
    <property type="project" value="TreeGrafter"/>
</dbReference>
<dbReference type="NCBIfam" id="TIGR00575">
    <property type="entry name" value="dnlj"/>
    <property type="match status" value="1"/>
</dbReference>
<evidence type="ECO:0000256" key="1">
    <source>
        <dbReference type="ARBA" id="ARBA00004067"/>
    </source>
</evidence>
<evidence type="ECO:0000256" key="3">
    <source>
        <dbReference type="ARBA" id="ARBA00013308"/>
    </source>
</evidence>
<comment type="caution">
    <text evidence="19">The sequence shown here is derived from an EMBL/GenBank/DDBJ whole genome shotgun (WGS) entry which is preliminary data.</text>
</comment>
<keyword evidence="4 15" id="KW-0436">Ligase</keyword>
<dbReference type="AlphaFoldDB" id="A0A2N5XXN7"/>
<dbReference type="SUPFAM" id="SSF56091">
    <property type="entry name" value="DNA ligase/mRNA capping enzyme, catalytic domain"/>
    <property type="match status" value="1"/>
</dbReference>
<dbReference type="GO" id="GO:0046872">
    <property type="term" value="F:metal ion binding"/>
    <property type="evidence" value="ECO:0007669"/>
    <property type="project" value="UniProtKB-KW"/>
</dbReference>
<dbReference type="FunFam" id="2.40.50.140:FF:000012">
    <property type="entry name" value="DNA ligase"/>
    <property type="match status" value="1"/>
</dbReference>
<feature type="binding site" evidence="15">
    <location>
        <position position="411"/>
    </location>
    <ligand>
        <name>Zn(2+)</name>
        <dbReference type="ChEBI" id="CHEBI:29105"/>
    </ligand>
</feature>
<feature type="binding site" evidence="15">
    <location>
        <position position="414"/>
    </location>
    <ligand>
        <name>Zn(2+)</name>
        <dbReference type="ChEBI" id="CHEBI:29105"/>
    </ligand>
</feature>
<keyword evidence="12 15" id="KW-0464">Manganese</keyword>
<dbReference type="InterPro" id="IPR033136">
    <property type="entry name" value="DNA_ligase_CS"/>
</dbReference>
<dbReference type="HAMAP" id="MF_01588">
    <property type="entry name" value="DNA_ligase_A"/>
    <property type="match status" value="1"/>
</dbReference>
<sequence length="693" mass="75878">MNGTQAEQELAHLAEDIAEADKLYHGEDTPLLTDSQYDALRRRNRALELRFPNLRRADSPTLRVGSAPSEKFSKITHAVPMLSLDNAFNDEDVAEFVMRVRRFLGLASSEPVAITAEPKIDGLSASLRYEDGALVYGVTRGDGAVGEDITANVKAIASIPQQLHGSEIPSVVEVRGEVFFPRSEFAALNARQEEKGGKTFANPRNAAAGSLRQLDAEITRSRNLAFFAYAWGEVSEELAPTQYEAVQRFDAWGFMVNPQMRCHTTVEALLAHYRAIEAQRSSLDYDIDGVVYKVDRLDYQRRLGFVSRAPRWAIAHKFPAERATTKLLDIEIQVGRTGALTPVAKLEPVTVGGVVVSNATLHNEGEIERKGVLIGDVVTVQRAGDVIPQVIGPVLELRPEGLKPFDFPTKCPVCGSHAVREKKENGELDAIRRCTGGLICAAQAVEQLKHFVSRNALDIDGLGERQVTAFYEEGMIHNAADIFRLREIDAGKNRGERLRDREGWGPTSARNLFDAIDARRSVALHRFIFGLGIRHVGETTAKLLARQYDTFTALRQAMIKAGDADSDAWQDLLGIDGIGAIVARSVVEFFNEPHNEEVLDALLAAVTPQEAEAVQTDSSVSGKTIVFTGSLERLSRSEAKNQAESLGAKVSGSVSKKTDILVAGPGAGSKLKKAQELDIIIYTEDEWIDLISG</sequence>
<evidence type="ECO:0000256" key="8">
    <source>
        <dbReference type="ARBA" id="ARBA00022833"/>
    </source>
</evidence>
<dbReference type="Gene3D" id="1.10.150.20">
    <property type="entry name" value="5' to 3' exonuclease, C-terminal subdomain"/>
    <property type="match status" value="2"/>
</dbReference>
<dbReference type="Pfam" id="PF01653">
    <property type="entry name" value="DNA_ligase_aden"/>
    <property type="match status" value="1"/>
</dbReference>
<evidence type="ECO:0000313" key="20">
    <source>
        <dbReference type="Proteomes" id="UP000234881"/>
    </source>
</evidence>
<dbReference type="InterPro" id="IPR018239">
    <property type="entry name" value="DNA_ligase_AS"/>
</dbReference>
<evidence type="ECO:0000313" key="18">
    <source>
        <dbReference type="EMBL" id="PLW75575.1"/>
    </source>
</evidence>
<dbReference type="Pfam" id="PF00533">
    <property type="entry name" value="BRCT"/>
    <property type="match status" value="1"/>
</dbReference>
<dbReference type="Gene3D" id="1.10.287.610">
    <property type="entry name" value="Helix hairpin bin"/>
    <property type="match status" value="1"/>
</dbReference>
<feature type="binding site" evidence="15">
    <location>
        <position position="117"/>
    </location>
    <ligand>
        <name>NAD(+)</name>
        <dbReference type="ChEBI" id="CHEBI:57540"/>
    </ligand>
</feature>
<feature type="domain" description="BRCT" evidence="17">
    <location>
        <begin position="615"/>
        <end position="688"/>
    </location>
</feature>
<keyword evidence="6 15" id="KW-0479">Metal-binding</keyword>
<dbReference type="Pfam" id="PF03119">
    <property type="entry name" value="DNA_ligase_ZBD"/>
    <property type="match status" value="1"/>
</dbReference>
<keyword evidence="5 15" id="KW-0235">DNA replication</keyword>
<evidence type="ECO:0000256" key="16">
    <source>
        <dbReference type="RuleBase" id="RU000618"/>
    </source>
</evidence>
<dbReference type="Pfam" id="PF03120">
    <property type="entry name" value="OB_DNA_ligase"/>
    <property type="match status" value="1"/>
</dbReference>
<evidence type="ECO:0000256" key="10">
    <source>
        <dbReference type="ARBA" id="ARBA00023027"/>
    </source>
</evidence>
<dbReference type="SUPFAM" id="SSF52113">
    <property type="entry name" value="BRCT domain"/>
    <property type="match status" value="1"/>
</dbReference>
<dbReference type="PROSITE" id="PS01055">
    <property type="entry name" value="DNA_LIGASE_N1"/>
    <property type="match status" value="1"/>
</dbReference>
<evidence type="ECO:0000256" key="11">
    <source>
        <dbReference type="ARBA" id="ARBA00023204"/>
    </source>
</evidence>
<protein>
    <recommendedName>
        <fullName evidence="3 15">DNA ligase</fullName>
        <ecNumber evidence="2 15">6.5.1.2</ecNumber>
    </recommendedName>
    <alternativeName>
        <fullName evidence="15">Polydeoxyribonucleotide synthase [NAD(+)]</fullName>
    </alternativeName>
</protein>
<name>A0A2N5XXN7_9HYPH</name>
<dbReference type="InterPro" id="IPR004149">
    <property type="entry name" value="Znf_DNAligase_C4"/>
</dbReference>
<dbReference type="InterPro" id="IPR012340">
    <property type="entry name" value="NA-bd_OB-fold"/>
</dbReference>
<keyword evidence="20" id="KW-1185">Reference proteome</keyword>
<dbReference type="InterPro" id="IPR013840">
    <property type="entry name" value="DNAligase_N"/>
</dbReference>
<evidence type="ECO:0000256" key="12">
    <source>
        <dbReference type="ARBA" id="ARBA00023211"/>
    </source>
</evidence>
<keyword evidence="11 15" id="KW-0234">DNA repair</keyword>
<reference evidence="19 20" key="1">
    <citation type="submission" date="2018-01" db="EMBL/GenBank/DDBJ databases">
        <title>The draft genome sequence of Cohaesibacter sp. H1304.</title>
        <authorList>
            <person name="Wang N.-N."/>
            <person name="Du Z.-J."/>
        </authorList>
    </citation>
    <scope>NUCLEOTIDE SEQUENCE [LARGE SCALE GENOMIC DNA]</scope>
    <source>
        <strain evidence="19 20">H1304</strain>
    </source>
</reference>
<dbReference type="InterPro" id="IPR013839">
    <property type="entry name" value="DNAligase_adenylation"/>
</dbReference>
<evidence type="ECO:0000256" key="14">
    <source>
        <dbReference type="ARBA" id="ARBA00060881"/>
    </source>
</evidence>
<dbReference type="Gene3D" id="2.40.50.140">
    <property type="entry name" value="Nucleic acid-binding proteins"/>
    <property type="match status" value="1"/>
</dbReference>
<evidence type="ECO:0000313" key="19">
    <source>
        <dbReference type="EMBL" id="PLW79260.1"/>
    </source>
</evidence>
<comment type="catalytic activity">
    <reaction evidence="13 15 16">
        <text>NAD(+) + (deoxyribonucleotide)n-3'-hydroxyl + 5'-phospho-(deoxyribonucleotide)m = (deoxyribonucleotide)n+m + AMP + beta-nicotinamide D-nucleotide.</text>
        <dbReference type="EC" id="6.5.1.2"/>
    </reaction>
</comment>
<feature type="binding site" evidence="15">
    <location>
        <position position="317"/>
    </location>
    <ligand>
        <name>NAD(+)</name>
        <dbReference type="ChEBI" id="CHEBI:57540"/>
    </ligand>
</feature>
<feature type="binding site" evidence="15">
    <location>
        <position position="177"/>
    </location>
    <ligand>
        <name>NAD(+)</name>
        <dbReference type="ChEBI" id="CHEBI:57540"/>
    </ligand>
</feature>
<dbReference type="SMART" id="SM00292">
    <property type="entry name" value="BRCT"/>
    <property type="match status" value="1"/>
</dbReference>
<dbReference type="NCBIfam" id="NF005932">
    <property type="entry name" value="PRK07956.1"/>
    <property type="match status" value="1"/>
</dbReference>
<dbReference type="SUPFAM" id="SSF50249">
    <property type="entry name" value="Nucleic acid-binding proteins"/>
    <property type="match status" value="1"/>
</dbReference>
<keyword evidence="9 15" id="KW-0460">Magnesium</keyword>
<evidence type="ECO:0000256" key="2">
    <source>
        <dbReference type="ARBA" id="ARBA00012722"/>
    </source>
</evidence>
<dbReference type="Gene3D" id="3.30.470.30">
    <property type="entry name" value="DNA ligase/mRNA capping enzyme"/>
    <property type="match status" value="1"/>
</dbReference>
<dbReference type="PANTHER" id="PTHR23389">
    <property type="entry name" value="CHROMOSOME TRANSMISSION FIDELITY FACTOR 18"/>
    <property type="match status" value="1"/>
</dbReference>
<dbReference type="PIRSF" id="PIRSF001604">
    <property type="entry name" value="LigA"/>
    <property type="match status" value="1"/>
</dbReference>